<dbReference type="OrthoDB" id="311172at2759"/>
<keyword evidence="1" id="KW-0677">Repeat</keyword>
<dbReference type="InterPro" id="IPR056884">
    <property type="entry name" value="NPHP3-like_N"/>
</dbReference>
<evidence type="ECO:0000259" key="2">
    <source>
        <dbReference type="PROSITE" id="PS50837"/>
    </source>
</evidence>
<dbReference type="PANTHER" id="PTHR10039">
    <property type="entry name" value="AMELOGENIN"/>
    <property type="match status" value="1"/>
</dbReference>
<proteinExistence type="predicted"/>
<dbReference type="Pfam" id="PF24883">
    <property type="entry name" value="NPHP3_N"/>
    <property type="match status" value="1"/>
</dbReference>
<dbReference type="SUPFAM" id="SSF52540">
    <property type="entry name" value="P-loop containing nucleoside triphosphate hydrolases"/>
    <property type="match status" value="1"/>
</dbReference>
<feature type="non-terminal residue" evidence="3">
    <location>
        <position position="1"/>
    </location>
</feature>
<accession>A0A8H3GZG8</accession>
<protein>
    <recommendedName>
        <fullName evidence="2">NACHT domain-containing protein</fullName>
    </recommendedName>
</protein>
<name>A0A8H3GZG8_9AGAM</name>
<dbReference type="Gene3D" id="3.40.50.300">
    <property type="entry name" value="P-loop containing nucleotide triphosphate hydrolases"/>
    <property type="match status" value="1"/>
</dbReference>
<evidence type="ECO:0000256" key="1">
    <source>
        <dbReference type="ARBA" id="ARBA00022737"/>
    </source>
</evidence>
<organism evidence="3 4">
    <name type="scientific">Rhizoctonia solani</name>
    <dbReference type="NCBI Taxonomy" id="456999"/>
    <lineage>
        <taxon>Eukaryota</taxon>
        <taxon>Fungi</taxon>
        <taxon>Dikarya</taxon>
        <taxon>Basidiomycota</taxon>
        <taxon>Agaricomycotina</taxon>
        <taxon>Agaricomycetes</taxon>
        <taxon>Cantharellales</taxon>
        <taxon>Ceratobasidiaceae</taxon>
        <taxon>Rhizoctonia</taxon>
    </lineage>
</organism>
<reference evidence="3" key="1">
    <citation type="submission" date="2021-01" db="EMBL/GenBank/DDBJ databases">
        <authorList>
            <person name="Kaushik A."/>
        </authorList>
    </citation>
    <scope>NUCLEOTIDE SEQUENCE</scope>
    <source>
        <strain evidence="3">AG2-2IIIB</strain>
    </source>
</reference>
<dbReference type="AlphaFoldDB" id="A0A8H3GZG8"/>
<evidence type="ECO:0000313" key="3">
    <source>
        <dbReference type="EMBL" id="CAE6474137.1"/>
    </source>
</evidence>
<dbReference type="Proteomes" id="UP000663843">
    <property type="component" value="Unassembled WGS sequence"/>
</dbReference>
<dbReference type="InterPro" id="IPR027417">
    <property type="entry name" value="P-loop_NTPase"/>
</dbReference>
<feature type="domain" description="NACHT" evidence="2">
    <location>
        <begin position="123"/>
        <end position="268"/>
    </location>
</feature>
<dbReference type="EMBL" id="CAJMWT010003560">
    <property type="protein sequence ID" value="CAE6474137.1"/>
    <property type="molecule type" value="Genomic_DNA"/>
</dbReference>
<dbReference type="PROSITE" id="PS50837">
    <property type="entry name" value="NACHT"/>
    <property type="match status" value="1"/>
</dbReference>
<dbReference type="InterPro" id="IPR007111">
    <property type="entry name" value="NACHT_NTPase"/>
</dbReference>
<dbReference type="PANTHER" id="PTHR10039:SF17">
    <property type="entry name" value="FUNGAL STAND N-TERMINAL GOODBYE DOMAIN-CONTAINING PROTEIN-RELATED"/>
    <property type="match status" value="1"/>
</dbReference>
<evidence type="ECO:0000313" key="4">
    <source>
        <dbReference type="Proteomes" id="UP000663843"/>
    </source>
</evidence>
<sequence>MTKCISGITIEIEQQAEQIDNMRIRNAARKFLVAKADEENVLRHYRRIQSLFRQLQTNLSMSTWSMTNAQLVKTSLEALKPVKQAAYDSALASTIGRRSCTEGTRINIMSDLNNWARDSSGPSIFWMNGMAGTGKTTIACTFSEVLEQSKRLAASFFCTRTTVECRDVTRIIPTIAYQLARYCTPFQSSLCDVLGEEPDLGSKHIRKQFERLLRDPLLQSAEAMPDNLVVIIDALDECEDHTGVQLILDLLFQHARAFPLKIYLTSRPEPEIYSRMVLHSHAREVIHLHDIEKSLVQADIALYLQAELTVLSPSASEISELVQRAGALFIYAATLVRYIKSDERLIDPHDRLMSVLDTVHETTKHHTEIDALYMAILKSALNEDRLEAKEKNNRWAVLRTVLSAQEPISIETIAMLSGVKDSRRVLSAIKPLRSVLHQSEQAGLVSTLHASFPDFMFSSERSGSYFCDTVEHSHALAERCFLAMQDQLRFNICSLETSFIPDAAVNRLEDRIKEKLRPPLAYTCRYWGSHLELAPKSESLLKMLNQFICRRLLFWMEVMSLRREIAMGSETLVKAKQWLSQPGPTSPELVILVEDARNFVTSFASSPVSQSTPHIYISSLPLCPRSSSVYQNYW</sequence>
<comment type="caution">
    <text evidence="3">The sequence shown here is derived from an EMBL/GenBank/DDBJ whole genome shotgun (WGS) entry which is preliminary data.</text>
</comment>
<gene>
    <name evidence="3" type="ORF">RDB_LOCUS110206</name>
</gene>